<organism evidence="1 2">
    <name type="scientific">Pyronema omphalodes (strain CBS 100304)</name>
    <name type="common">Pyronema confluens</name>
    <dbReference type="NCBI Taxonomy" id="1076935"/>
    <lineage>
        <taxon>Eukaryota</taxon>
        <taxon>Fungi</taxon>
        <taxon>Dikarya</taxon>
        <taxon>Ascomycota</taxon>
        <taxon>Pezizomycotina</taxon>
        <taxon>Pezizomycetes</taxon>
        <taxon>Pezizales</taxon>
        <taxon>Pyronemataceae</taxon>
        <taxon>Pyronema</taxon>
    </lineage>
</organism>
<dbReference type="EMBL" id="HF936296">
    <property type="protein sequence ID" value="CCX34014.1"/>
    <property type="molecule type" value="Genomic_DNA"/>
</dbReference>
<dbReference type="AlphaFoldDB" id="U4LR18"/>
<evidence type="ECO:0000313" key="2">
    <source>
        <dbReference type="Proteomes" id="UP000018144"/>
    </source>
</evidence>
<evidence type="ECO:0000313" key="1">
    <source>
        <dbReference type="EMBL" id="CCX34014.1"/>
    </source>
</evidence>
<accession>U4LR18</accession>
<name>U4LR18_PYROM</name>
<protein>
    <submittedName>
        <fullName evidence="1">Uncharacterized protein</fullName>
    </submittedName>
</protein>
<sequence length="131" mass="15152">MPDYLSVVGEIELIARAGLFTIQCSPRSSLWRGSCIFCCIRFDGVRRDCRLFIPFVELHGSKDLFPADFDTSFQKRTQSFENVNYCSRVLYHRSHLRHHLRDCTSTKLQLNIIAITITVVVVSTHQIHRGH</sequence>
<proteinExistence type="predicted"/>
<reference evidence="1 2" key="1">
    <citation type="journal article" date="2013" name="PLoS Genet.">
        <title>The genome and development-dependent transcriptomes of Pyronema confluens: a window into fungal evolution.</title>
        <authorList>
            <person name="Traeger S."/>
            <person name="Altegoer F."/>
            <person name="Freitag M."/>
            <person name="Gabaldon T."/>
            <person name="Kempken F."/>
            <person name="Kumar A."/>
            <person name="Marcet-Houben M."/>
            <person name="Poggeler S."/>
            <person name="Stajich J.E."/>
            <person name="Nowrousian M."/>
        </authorList>
    </citation>
    <scope>NUCLEOTIDE SEQUENCE [LARGE SCALE GENOMIC DNA]</scope>
    <source>
        <strain evidence="2">CBS 100304</strain>
        <tissue evidence="1">Vegetative mycelium</tissue>
    </source>
</reference>
<gene>
    <name evidence="1" type="ORF">PCON_02492</name>
</gene>
<dbReference type="Proteomes" id="UP000018144">
    <property type="component" value="Unassembled WGS sequence"/>
</dbReference>
<keyword evidence="2" id="KW-1185">Reference proteome</keyword>